<name>A0A1F8C3P5_9BACT</name>
<dbReference type="STRING" id="1802525.A2975_04465"/>
<dbReference type="Proteomes" id="UP000178429">
    <property type="component" value="Unassembled WGS sequence"/>
</dbReference>
<sequence>MSSSILKRQHNKRVALIEEFKKTPVVQVACQKTGVSRATYYRWKKEDEAFSKAADEALEEGSSFVNDIAESQLLSAIKEQNMTAIIFWLKHHHKTYATRVEITTPNKQIEKLEPDQEEVVRRALELASLIPDAGKEEENGRSQNS</sequence>
<dbReference type="EMBL" id="MGHL01000006">
    <property type="protein sequence ID" value="OGM70295.1"/>
    <property type="molecule type" value="Genomic_DNA"/>
</dbReference>
<dbReference type="AlphaFoldDB" id="A0A1F8C3P5"/>
<reference evidence="1 2" key="1">
    <citation type="journal article" date="2016" name="Nat. Commun.">
        <title>Thousands of microbial genomes shed light on interconnected biogeochemical processes in an aquifer system.</title>
        <authorList>
            <person name="Anantharaman K."/>
            <person name="Brown C.T."/>
            <person name="Hug L.A."/>
            <person name="Sharon I."/>
            <person name="Castelle C.J."/>
            <person name="Probst A.J."/>
            <person name="Thomas B.C."/>
            <person name="Singh A."/>
            <person name="Wilkins M.J."/>
            <person name="Karaoz U."/>
            <person name="Brodie E.L."/>
            <person name="Williams K.H."/>
            <person name="Hubbard S.S."/>
            <person name="Banfield J.F."/>
        </authorList>
    </citation>
    <scope>NUCLEOTIDE SEQUENCE [LARGE SCALE GENOMIC DNA]</scope>
</reference>
<proteinExistence type="predicted"/>
<comment type="caution">
    <text evidence="1">The sequence shown here is derived from an EMBL/GenBank/DDBJ whole genome shotgun (WGS) entry which is preliminary data.</text>
</comment>
<dbReference type="Gene3D" id="1.10.10.60">
    <property type="entry name" value="Homeodomain-like"/>
    <property type="match status" value="1"/>
</dbReference>
<protein>
    <submittedName>
        <fullName evidence="1">Uncharacterized protein</fullName>
    </submittedName>
</protein>
<evidence type="ECO:0000313" key="2">
    <source>
        <dbReference type="Proteomes" id="UP000178429"/>
    </source>
</evidence>
<evidence type="ECO:0000313" key="1">
    <source>
        <dbReference type="EMBL" id="OGM70295.1"/>
    </source>
</evidence>
<gene>
    <name evidence="1" type="ORF">A2975_04465</name>
</gene>
<accession>A0A1F8C3P5</accession>
<organism evidence="1 2">
    <name type="scientific">Candidatus Woesebacteria bacterium RIFCSPLOWO2_01_FULL_44_14</name>
    <dbReference type="NCBI Taxonomy" id="1802525"/>
    <lineage>
        <taxon>Bacteria</taxon>
        <taxon>Candidatus Woeseibacteriota</taxon>
    </lineage>
</organism>